<dbReference type="RefSeq" id="WP_166952412.1">
    <property type="nucleotide sequence ID" value="NZ_JAASQI010000004.1"/>
</dbReference>
<comment type="caution">
    <text evidence="1">The sequence shown here is derived from an EMBL/GenBank/DDBJ whole genome shotgun (WGS) entry which is preliminary data.</text>
</comment>
<dbReference type="Pfam" id="PF04391">
    <property type="entry name" value="DUF533"/>
    <property type="match status" value="1"/>
</dbReference>
<reference evidence="1 2" key="1">
    <citation type="submission" date="2020-03" db="EMBL/GenBank/DDBJ databases">
        <title>Genomic Encyclopedia of Type Strains, Phase IV (KMG-IV): sequencing the most valuable type-strain genomes for metagenomic binning, comparative biology and taxonomic classification.</title>
        <authorList>
            <person name="Goeker M."/>
        </authorList>
    </citation>
    <scope>NUCLEOTIDE SEQUENCE [LARGE SCALE GENOMIC DNA]</scope>
    <source>
        <strain evidence="1 2">DSM 103870</strain>
    </source>
</reference>
<dbReference type="Proteomes" id="UP001429580">
    <property type="component" value="Unassembled WGS sequence"/>
</dbReference>
<gene>
    <name evidence="1" type="ORF">FHS82_002216</name>
</gene>
<name>A0ABX0V2N9_9HYPH</name>
<dbReference type="InterPro" id="IPR029024">
    <property type="entry name" value="TerB-like"/>
</dbReference>
<evidence type="ECO:0000313" key="1">
    <source>
        <dbReference type="EMBL" id="NIJ58374.1"/>
    </source>
</evidence>
<protein>
    <submittedName>
        <fullName evidence="1">Uncharacterized membrane protein YebE (DUF533 family)</fullName>
    </submittedName>
</protein>
<keyword evidence="2" id="KW-1185">Reference proteome</keyword>
<proteinExistence type="predicted"/>
<dbReference type="Gene3D" id="1.10.3680.10">
    <property type="entry name" value="TerB-like"/>
    <property type="match status" value="1"/>
</dbReference>
<dbReference type="CDD" id="cd07178">
    <property type="entry name" value="terB_like_YebE"/>
    <property type="match status" value="1"/>
</dbReference>
<dbReference type="EMBL" id="JAASQI010000004">
    <property type="protein sequence ID" value="NIJ58374.1"/>
    <property type="molecule type" value="Genomic_DNA"/>
</dbReference>
<sequence length="273" mass="27060">MLDAKKLLDALIGSAAAGPSSAGAAPAEGTPAAGGSVGDLLGSVIGQLTGGTGGQPGSITETGADLVSQARQYLDSPEGRNIASAVAGGLAGLLLGSRGSGKSIAGSAASLGGIALIGGLAYKAYQSWQNGQPAWAGQTAIEAPPRDSAFGADAVSQDTALVLARAMIAAAASDGQIDTEERGRIIGNLTKVGFQAEATQFLDREFANPASITQLASAATSEELAVQIYTASRLAIEPDTEAERAYLQELADALSLSPDLVAHIDAGATAAKV</sequence>
<organism evidence="1 2">
    <name type="scientific">Pseudochelatococcus lubricantis</name>
    <dbReference type="NCBI Taxonomy" id="1538102"/>
    <lineage>
        <taxon>Bacteria</taxon>
        <taxon>Pseudomonadati</taxon>
        <taxon>Pseudomonadota</taxon>
        <taxon>Alphaproteobacteria</taxon>
        <taxon>Hyphomicrobiales</taxon>
        <taxon>Chelatococcaceae</taxon>
        <taxon>Pseudochelatococcus</taxon>
    </lineage>
</organism>
<dbReference type="InterPro" id="IPR007486">
    <property type="entry name" value="YebE"/>
</dbReference>
<evidence type="ECO:0000313" key="2">
    <source>
        <dbReference type="Proteomes" id="UP001429580"/>
    </source>
</evidence>
<accession>A0ABX0V2N9</accession>
<dbReference type="SUPFAM" id="SSF158682">
    <property type="entry name" value="TerB-like"/>
    <property type="match status" value="1"/>
</dbReference>